<dbReference type="Proteomes" id="UP000243451">
    <property type="component" value="Unassembled WGS sequence"/>
</dbReference>
<dbReference type="EMBL" id="PPSK01000005">
    <property type="protein sequence ID" value="POB04350.1"/>
    <property type="molecule type" value="Genomic_DNA"/>
</dbReference>
<reference evidence="1 2" key="1">
    <citation type="submission" date="2018-01" db="EMBL/GenBank/DDBJ databases">
        <title>Draft genome of the type strain Pseudomonas oceani DSM 100277 isolated from the deep water in Okinawa trough, northwestern Pacific Ocean.</title>
        <authorList>
            <person name="Gomila M."/>
            <person name="Mulet M."/>
            <person name="Garcia-Valdes E."/>
            <person name="Lalucat J."/>
        </authorList>
    </citation>
    <scope>NUCLEOTIDE SEQUENCE [LARGE SCALE GENOMIC DNA]</scope>
    <source>
        <strain evidence="1 2">DSM 100277</strain>
    </source>
</reference>
<accession>A0A2P4EWJ8</accession>
<dbReference type="InterPro" id="IPR029063">
    <property type="entry name" value="SAM-dependent_MTases_sf"/>
</dbReference>
<comment type="caution">
    <text evidence="1">The sequence shown here is derived from an EMBL/GenBank/DDBJ whole genome shotgun (WGS) entry which is preliminary data.</text>
</comment>
<protein>
    <recommendedName>
        <fullName evidence="3">Methyltransferase domain-containing protein</fullName>
    </recommendedName>
</protein>
<evidence type="ECO:0008006" key="3">
    <source>
        <dbReference type="Google" id="ProtNLM"/>
    </source>
</evidence>
<dbReference type="CDD" id="cd02440">
    <property type="entry name" value="AdoMet_MTases"/>
    <property type="match status" value="1"/>
</dbReference>
<evidence type="ECO:0000313" key="1">
    <source>
        <dbReference type="EMBL" id="POB04350.1"/>
    </source>
</evidence>
<evidence type="ECO:0000313" key="2">
    <source>
        <dbReference type="Proteomes" id="UP000243451"/>
    </source>
</evidence>
<keyword evidence="2" id="KW-1185">Reference proteome</keyword>
<dbReference type="Gene3D" id="3.40.50.150">
    <property type="entry name" value="Vaccinia Virus protein VP39"/>
    <property type="match status" value="1"/>
</dbReference>
<organism evidence="1 2">
    <name type="scientific">Halopseudomonas oceani</name>
    <dbReference type="NCBI Taxonomy" id="1708783"/>
    <lineage>
        <taxon>Bacteria</taxon>
        <taxon>Pseudomonadati</taxon>
        <taxon>Pseudomonadota</taxon>
        <taxon>Gammaproteobacteria</taxon>
        <taxon>Pseudomonadales</taxon>
        <taxon>Pseudomonadaceae</taxon>
        <taxon>Halopseudomonas</taxon>
    </lineage>
</organism>
<proteinExistence type="predicted"/>
<dbReference type="SUPFAM" id="SSF53335">
    <property type="entry name" value="S-adenosyl-L-methionine-dependent methyltransferases"/>
    <property type="match status" value="1"/>
</dbReference>
<dbReference type="RefSeq" id="WP_104737951.1">
    <property type="nucleotide sequence ID" value="NZ_BMHR01000001.1"/>
</dbReference>
<name>A0A2P4EWJ8_9GAMM</name>
<dbReference type="AlphaFoldDB" id="A0A2P4EWJ8"/>
<sequence length="244" mass="27269">MSRDLQQYQQDYHALPFEATQLSFRRRVVLEQIAACEPRRLVEVGCGLRPLFCDWTGSEVITVVEPAAEFASNARVLSADDPRVHVLEGRLEDVADQLDGEPDMVIVSSLLHEVEHPEALLAAVRRICGTDTLVHFNVPNAYSIHRLLAVEMGLIEDPFTLSGTQTRMQQHSTFSQESLQSLLEANGFAVQDSGSFFIKPFTHAQMQQLVDQGMLTADHLEGLFKLCRRLPAFGSEIYANAKLC</sequence>
<gene>
    <name evidence="1" type="ORF">C1949_08000</name>
</gene>
<dbReference type="Pfam" id="PF13489">
    <property type="entry name" value="Methyltransf_23"/>
    <property type="match status" value="1"/>
</dbReference>
<dbReference type="OrthoDB" id="8564939at2"/>